<dbReference type="HOGENOM" id="CLU_023833_0_0_1"/>
<dbReference type="AlphaFoldDB" id="K3XAL8"/>
<dbReference type="OMA" id="VRCGFLK"/>
<dbReference type="eggNOG" id="ENOG502QQK9">
    <property type="taxonomic scope" value="Eukaryota"/>
</dbReference>
<evidence type="ECO:0000313" key="2">
    <source>
        <dbReference type="EnsemblProtists" id="PYU1_T014267"/>
    </source>
</evidence>
<reference evidence="3" key="2">
    <citation type="submission" date="2010-04" db="EMBL/GenBank/DDBJ databases">
        <authorList>
            <person name="Buell R."/>
            <person name="Hamilton J."/>
            <person name="Hostetler J."/>
        </authorList>
    </citation>
    <scope>NUCLEOTIDE SEQUENCE [LARGE SCALE GENOMIC DNA]</scope>
    <source>
        <strain evidence="3">DAOM:BR144</strain>
    </source>
</reference>
<dbReference type="Gene3D" id="1.20.1270.60">
    <property type="entry name" value="Arfaptin homology (AH) domain/BAR domain"/>
    <property type="match status" value="1"/>
</dbReference>
<reference evidence="3" key="1">
    <citation type="journal article" date="2010" name="Genome Biol.">
        <title>Genome sequence of the necrotrophic plant pathogen Pythium ultimum reveals original pathogenicity mechanisms and effector repertoire.</title>
        <authorList>
            <person name="Levesque C.A."/>
            <person name="Brouwer H."/>
            <person name="Cano L."/>
            <person name="Hamilton J.P."/>
            <person name="Holt C."/>
            <person name="Huitema E."/>
            <person name="Raffaele S."/>
            <person name="Robideau G.P."/>
            <person name="Thines M."/>
            <person name="Win J."/>
            <person name="Zerillo M.M."/>
            <person name="Beakes G.W."/>
            <person name="Boore J.L."/>
            <person name="Busam D."/>
            <person name="Dumas B."/>
            <person name="Ferriera S."/>
            <person name="Fuerstenberg S.I."/>
            <person name="Gachon C.M."/>
            <person name="Gaulin E."/>
            <person name="Govers F."/>
            <person name="Grenville-Briggs L."/>
            <person name="Horner N."/>
            <person name="Hostetler J."/>
            <person name="Jiang R.H."/>
            <person name="Johnson J."/>
            <person name="Krajaejun T."/>
            <person name="Lin H."/>
            <person name="Meijer H.J."/>
            <person name="Moore B."/>
            <person name="Morris P."/>
            <person name="Phuntmart V."/>
            <person name="Puiu D."/>
            <person name="Shetty J."/>
            <person name="Stajich J.E."/>
            <person name="Tripathy S."/>
            <person name="Wawra S."/>
            <person name="van West P."/>
            <person name="Whitty B.R."/>
            <person name="Coutinho P.M."/>
            <person name="Henrissat B."/>
            <person name="Martin F."/>
            <person name="Thomas P.D."/>
            <person name="Tyler B.M."/>
            <person name="De Vries R.P."/>
            <person name="Kamoun S."/>
            <person name="Yandell M."/>
            <person name="Tisserat N."/>
            <person name="Buell C.R."/>
        </authorList>
    </citation>
    <scope>NUCLEOTIDE SEQUENCE</scope>
    <source>
        <strain evidence="3">DAOM:BR144</strain>
    </source>
</reference>
<dbReference type="VEuPathDB" id="FungiDB:PYU1_G014237"/>
<dbReference type="STRING" id="431595.K3XAL8"/>
<protein>
    <recommendedName>
        <fullName evidence="4">PH domain-containing protein</fullName>
    </recommendedName>
</protein>
<evidence type="ECO:0000313" key="3">
    <source>
        <dbReference type="Proteomes" id="UP000019132"/>
    </source>
</evidence>
<dbReference type="EnsemblProtists" id="PYU1_T014267">
    <property type="protein sequence ID" value="PYU1_T014267"/>
    <property type="gene ID" value="PYU1_G014237"/>
</dbReference>
<feature type="region of interest" description="Disordered" evidence="1">
    <location>
        <begin position="1"/>
        <end position="29"/>
    </location>
</feature>
<reference evidence="2" key="3">
    <citation type="submission" date="2015-02" db="UniProtKB">
        <authorList>
            <consortium name="EnsemblProtists"/>
        </authorList>
    </citation>
    <scope>IDENTIFICATION</scope>
    <source>
        <strain evidence="2">DAOM BR144</strain>
    </source>
</reference>
<dbReference type="InterPro" id="IPR027267">
    <property type="entry name" value="AH/BAR_dom_sf"/>
</dbReference>
<proteinExistence type="predicted"/>
<dbReference type="InParanoid" id="K3XAL8"/>
<organism evidence="2 3">
    <name type="scientific">Globisporangium ultimum (strain ATCC 200006 / CBS 805.95 / DAOM BR144)</name>
    <name type="common">Pythium ultimum</name>
    <dbReference type="NCBI Taxonomy" id="431595"/>
    <lineage>
        <taxon>Eukaryota</taxon>
        <taxon>Sar</taxon>
        <taxon>Stramenopiles</taxon>
        <taxon>Oomycota</taxon>
        <taxon>Peronosporomycetes</taxon>
        <taxon>Pythiales</taxon>
        <taxon>Pythiaceae</taxon>
        <taxon>Globisporangium</taxon>
    </lineage>
</organism>
<dbReference type="SUPFAM" id="SSF103657">
    <property type="entry name" value="BAR/IMD domain-like"/>
    <property type="match status" value="1"/>
</dbReference>
<dbReference type="Proteomes" id="UP000019132">
    <property type="component" value="Unassembled WGS sequence"/>
</dbReference>
<name>K3XAL8_GLOUD</name>
<sequence>MRESAADVQTTAAHRASQESRSATFSGSSSIGISPAMIWRNKATSCETIRSFEASRKAQIDVFQEKDRTYWQHFEKEIVRAKEENVRLQRFFALRLQADLAYAESLRKIRQVIEKPAITGLPNTAGHGGSTGAAGSAVDQFSVLSSCTKALNTLGEVQQQQSEKITQFTNVIRRDVVLRPLEEMIATYDERSAAMIVDGNKYDAMLYEAQKHVVDAFAKYDTIFRDMESEKNTSSRGETTKRDLWLAEIAYTINVQKLRQTRVEYVKGMSALFQQYKTLEVLRVSVIQTALDTYIRKQKLLYDELSGAMSEPMSTVQVGVRCARFLAENTSQRIQPERDLLHSVRRIPTNHTAAALSTESVEQALFGSLRSPIASPLLVRCGFLKLQVSGSIFRSTKDVLCAITQDEFLHLIDLKENSNRSILQSSEAMLDAICTNDATHDVVCTTVCLTHCKIEILGKSDVPSFEVTEMTQATGLFSSMLGIETTRKFTFQCPNQTDLIDWVVAAKRFISTGSFKSKSTANRPPY</sequence>
<feature type="compositionally biased region" description="Polar residues" evidence="1">
    <location>
        <begin position="19"/>
        <end position="29"/>
    </location>
</feature>
<keyword evidence="3" id="KW-1185">Reference proteome</keyword>
<dbReference type="EMBL" id="GL376600">
    <property type="status" value="NOT_ANNOTATED_CDS"/>
    <property type="molecule type" value="Genomic_DNA"/>
</dbReference>
<evidence type="ECO:0000256" key="1">
    <source>
        <dbReference type="SAM" id="MobiDB-lite"/>
    </source>
</evidence>
<accession>K3XAL8</accession>
<evidence type="ECO:0008006" key="4">
    <source>
        <dbReference type="Google" id="ProtNLM"/>
    </source>
</evidence>